<evidence type="ECO:0000256" key="2">
    <source>
        <dbReference type="ARBA" id="ARBA00005947"/>
    </source>
</evidence>
<dbReference type="SUPFAM" id="SSF52768">
    <property type="entry name" value="Arginase/deacetylase"/>
    <property type="match status" value="1"/>
</dbReference>
<dbReference type="GO" id="GO:0045150">
    <property type="term" value="P:acetoin catabolic process"/>
    <property type="evidence" value="ECO:0007669"/>
    <property type="project" value="UniProtKB-UniPathway"/>
</dbReference>
<dbReference type="UniPathway" id="UPA00040"/>
<feature type="domain" description="Histone deacetylase" evidence="5">
    <location>
        <begin position="21"/>
        <end position="305"/>
    </location>
</feature>
<name>A0A6P0C7T9_9RHOB</name>
<evidence type="ECO:0000256" key="3">
    <source>
        <dbReference type="ARBA" id="ARBA00020218"/>
    </source>
</evidence>
<dbReference type="Gene3D" id="3.40.800.20">
    <property type="entry name" value="Histone deacetylase domain"/>
    <property type="match status" value="1"/>
</dbReference>
<dbReference type="RefSeq" id="WP_164352335.1">
    <property type="nucleotide sequence ID" value="NZ_JAABNT010000002.1"/>
</dbReference>
<protein>
    <recommendedName>
        <fullName evidence="3">Acetoin utilization protein AcuC</fullName>
    </recommendedName>
</protein>
<dbReference type="InterPro" id="IPR000286">
    <property type="entry name" value="HDACs"/>
</dbReference>
<gene>
    <name evidence="6" type="ORF">GV827_03570</name>
</gene>
<organism evidence="6 7">
    <name type="scientific">Sulfitobacter sediminilitoris</name>
    <dbReference type="NCBI Taxonomy" id="2698830"/>
    <lineage>
        <taxon>Bacteria</taxon>
        <taxon>Pseudomonadati</taxon>
        <taxon>Pseudomonadota</taxon>
        <taxon>Alphaproteobacteria</taxon>
        <taxon>Rhodobacterales</taxon>
        <taxon>Roseobacteraceae</taxon>
        <taxon>Sulfitobacter</taxon>
    </lineage>
</organism>
<evidence type="ECO:0000259" key="5">
    <source>
        <dbReference type="Pfam" id="PF00850"/>
    </source>
</evidence>
<dbReference type="GO" id="GO:0040029">
    <property type="term" value="P:epigenetic regulation of gene expression"/>
    <property type="evidence" value="ECO:0007669"/>
    <property type="project" value="TreeGrafter"/>
</dbReference>
<keyword evidence="7" id="KW-1185">Reference proteome</keyword>
<proteinExistence type="inferred from homology"/>
<reference evidence="6 7" key="1">
    <citation type="submission" date="2020-01" db="EMBL/GenBank/DDBJ databases">
        <title>Sulfitobacter sediminilitoris sp. nov., isolated from a tidal flat.</title>
        <authorList>
            <person name="Park S."/>
            <person name="Yoon J.-H."/>
        </authorList>
    </citation>
    <scope>NUCLEOTIDE SEQUENCE [LARGE SCALE GENOMIC DNA]</scope>
    <source>
        <strain evidence="6 7">JBTF-M27</strain>
    </source>
</reference>
<evidence type="ECO:0000256" key="4">
    <source>
        <dbReference type="ARBA" id="ARBA00022627"/>
    </source>
</evidence>
<dbReference type="AlphaFoldDB" id="A0A6P0C7T9"/>
<keyword evidence="4" id="KW-0006">Acetoin catabolism</keyword>
<dbReference type="Proteomes" id="UP000468591">
    <property type="component" value="Unassembled WGS sequence"/>
</dbReference>
<dbReference type="EMBL" id="JAABNT010000002">
    <property type="protein sequence ID" value="NEK21480.1"/>
    <property type="molecule type" value="Genomic_DNA"/>
</dbReference>
<comment type="similarity">
    <text evidence="2">Belongs to the histone deacetylase family.</text>
</comment>
<evidence type="ECO:0000256" key="1">
    <source>
        <dbReference type="ARBA" id="ARBA00005101"/>
    </source>
</evidence>
<dbReference type="InterPro" id="IPR003085">
    <property type="entry name" value="AcuC"/>
</dbReference>
<accession>A0A6P0C7T9</accession>
<dbReference type="InterPro" id="IPR023696">
    <property type="entry name" value="Ureohydrolase_dom_sf"/>
</dbReference>
<dbReference type="PANTHER" id="PTHR10625">
    <property type="entry name" value="HISTONE DEACETYLASE HDAC1-RELATED"/>
    <property type="match status" value="1"/>
</dbReference>
<dbReference type="Pfam" id="PF00850">
    <property type="entry name" value="Hist_deacetyl"/>
    <property type="match status" value="1"/>
</dbReference>
<comment type="caution">
    <text evidence="6">The sequence shown here is derived from an EMBL/GenBank/DDBJ whole genome shotgun (WGS) entry which is preliminary data.</text>
</comment>
<comment type="pathway">
    <text evidence="1">Ketone degradation; acetoin degradation.</text>
</comment>
<dbReference type="InterPro" id="IPR023801">
    <property type="entry name" value="His_deacetylse_dom"/>
</dbReference>
<evidence type="ECO:0000313" key="6">
    <source>
        <dbReference type="EMBL" id="NEK21480.1"/>
    </source>
</evidence>
<dbReference type="GO" id="GO:0004407">
    <property type="term" value="F:histone deacetylase activity"/>
    <property type="evidence" value="ECO:0007669"/>
    <property type="project" value="TreeGrafter"/>
</dbReference>
<dbReference type="CDD" id="cd09994">
    <property type="entry name" value="HDAC_AcuC_like"/>
    <property type="match status" value="1"/>
</dbReference>
<evidence type="ECO:0000313" key="7">
    <source>
        <dbReference type="Proteomes" id="UP000468591"/>
    </source>
</evidence>
<dbReference type="InterPro" id="IPR037138">
    <property type="entry name" value="His_deacetylse_dom_sf"/>
</dbReference>
<dbReference type="PRINTS" id="PR01270">
    <property type="entry name" value="HDASUPER"/>
</dbReference>
<dbReference type="PANTHER" id="PTHR10625:SF10">
    <property type="entry name" value="HISTONE DEACETYLASE HDAC1"/>
    <property type="match status" value="1"/>
</dbReference>
<sequence length="373" mass="41053">MQRPIFIGHEIFRHSTYGRWHPLRVPRVSTVMDLARALGWLPSEQFITSPRAKPAALINWHTPAYISALQRVQQQQDVTEQDRKRHDIGSVTNPVFPEIFSRPATAAGGSILAGELLKDGGVIYNPPGGTHHGMPDRANGFCYLNDPVLAMLSLRHHGVQRIAYVDIDAHHPDGVEEGFRGDPDCLMISVHEARLWPRTGPIDNDAGGNAFNLPVPRGFNDSEMALVRDALILPKVAAFQPEAIVLLCGADGLEEDPLSHMALSNNAQLDVLRGLMGMAPRLLVLGGGGYNPWSVGRLWAQVWGVLNDLDAPEVLPDAAENVLRALRFDGNRRGKNPPEHWFTTLKDTPREGDVRDEVREAVGILSQRLLPGA</sequence>